<dbReference type="GO" id="GO:0046872">
    <property type="term" value="F:metal ion binding"/>
    <property type="evidence" value="ECO:0007669"/>
    <property type="project" value="UniProtKB-KW"/>
</dbReference>
<organism evidence="18 19">
    <name type="scientific">Carpinus fangiana</name>
    <dbReference type="NCBI Taxonomy" id="176857"/>
    <lineage>
        <taxon>Eukaryota</taxon>
        <taxon>Viridiplantae</taxon>
        <taxon>Streptophyta</taxon>
        <taxon>Embryophyta</taxon>
        <taxon>Tracheophyta</taxon>
        <taxon>Spermatophyta</taxon>
        <taxon>Magnoliopsida</taxon>
        <taxon>eudicotyledons</taxon>
        <taxon>Gunneridae</taxon>
        <taxon>Pentapetalae</taxon>
        <taxon>rosids</taxon>
        <taxon>fabids</taxon>
        <taxon>Fagales</taxon>
        <taxon>Betulaceae</taxon>
        <taxon>Carpinus</taxon>
    </lineage>
</organism>
<evidence type="ECO:0000259" key="16">
    <source>
        <dbReference type="PROSITE" id="PS50836"/>
    </source>
</evidence>
<accession>A0A660KV19</accession>
<feature type="transmembrane region" description="Helical" evidence="14">
    <location>
        <begin position="308"/>
        <end position="328"/>
    </location>
</feature>
<evidence type="ECO:0000256" key="12">
    <source>
        <dbReference type="PIRSR" id="PIRSR037471-1"/>
    </source>
</evidence>
<feature type="binding site" description="axial binding residue" evidence="12">
    <location>
        <position position="207"/>
    </location>
    <ligand>
        <name>heme b</name>
        <dbReference type="ChEBI" id="CHEBI:60344"/>
        <label>1</label>
    </ligand>
    <ligandPart>
        <name>Fe</name>
        <dbReference type="ChEBI" id="CHEBI:18248"/>
    </ligandPart>
</feature>
<gene>
    <name evidence="18" type="ORF">FH972_010363</name>
</gene>
<keyword evidence="7 11" id="KW-0249">Electron transport</keyword>
<evidence type="ECO:0000256" key="11">
    <source>
        <dbReference type="PIRNR" id="PIRNR037471"/>
    </source>
</evidence>
<evidence type="ECO:0000256" key="10">
    <source>
        <dbReference type="ARBA" id="ARBA00053871"/>
    </source>
</evidence>
<proteinExistence type="predicted"/>
<feature type="chain" id="PRO_5024844890" description="Cytochrome b561 and DOMON domain-containing protein" evidence="15">
    <location>
        <begin position="27"/>
        <end position="388"/>
    </location>
</feature>
<dbReference type="InterPro" id="IPR017214">
    <property type="entry name" value="UCP037471"/>
</dbReference>
<feature type="region of interest" description="Disordered" evidence="13">
    <location>
        <begin position="183"/>
        <end position="202"/>
    </location>
</feature>
<evidence type="ECO:0000256" key="15">
    <source>
        <dbReference type="SAM" id="SignalP"/>
    </source>
</evidence>
<keyword evidence="2 11" id="KW-0813">Transport</keyword>
<keyword evidence="3" id="KW-0349">Heme</keyword>
<evidence type="ECO:0000313" key="18">
    <source>
        <dbReference type="EMBL" id="KAE8037806.1"/>
    </source>
</evidence>
<comment type="cofactor">
    <cofactor evidence="11">
        <name>heme b</name>
        <dbReference type="ChEBI" id="CHEBI:60344"/>
    </cofactor>
    <text evidence="11">Binds 2 heme b groups non-covalently.</text>
</comment>
<evidence type="ECO:0000256" key="1">
    <source>
        <dbReference type="ARBA" id="ARBA00004141"/>
    </source>
</evidence>
<feature type="binding site" description="axial binding residue" evidence="12">
    <location>
        <position position="243"/>
    </location>
    <ligand>
        <name>heme b</name>
        <dbReference type="ChEBI" id="CHEBI:60344"/>
        <label>1</label>
    </ligand>
    <ligandPart>
        <name>Fe</name>
        <dbReference type="ChEBI" id="CHEBI:18248"/>
    </ligandPart>
</feature>
<dbReference type="SMART" id="SM00665">
    <property type="entry name" value="B561"/>
    <property type="match status" value="1"/>
</dbReference>
<dbReference type="Pfam" id="PF03188">
    <property type="entry name" value="Cytochrom_B561"/>
    <property type="match status" value="1"/>
</dbReference>
<feature type="binding site" description="axial binding residue" evidence="12">
    <location>
        <position position="276"/>
    </location>
    <ligand>
        <name>heme b</name>
        <dbReference type="ChEBI" id="CHEBI:60344"/>
        <label>1</label>
    </ligand>
    <ligandPart>
        <name>Fe</name>
        <dbReference type="ChEBI" id="CHEBI:18248"/>
    </ligandPart>
</feature>
<dbReference type="CDD" id="cd09629">
    <property type="entry name" value="DOMON_CIL1_like"/>
    <property type="match status" value="1"/>
</dbReference>
<evidence type="ECO:0000256" key="8">
    <source>
        <dbReference type="ARBA" id="ARBA00022989"/>
    </source>
</evidence>
<keyword evidence="4 14" id="KW-0812">Transmembrane</keyword>
<dbReference type="InterPro" id="IPR045265">
    <property type="entry name" value="AIR12_DOMON"/>
</dbReference>
<evidence type="ECO:0000256" key="6">
    <source>
        <dbReference type="ARBA" id="ARBA00022729"/>
    </source>
</evidence>
<feature type="compositionally biased region" description="Polar residues" evidence="13">
    <location>
        <begin position="183"/>
        <end position="194"/>
    </location>
</feature>
<dbReference type="AlphaFoldDB" id="A0A660KV19"/>
<feature type="transmembrane region" description="Helical" evidence="14">
    <location>
        <begin position="238"/>
        <end position="259"/>
    </location>
</feature>
<dbReference type="Gene3D" id="1.20.120.1770">
    <property type="match status" value="1"/>
</dbReference>
<dbReference type="PANTHER" id="PTHR23130">
    <property type="entry name" value="CYTOCHROME B561 AND DOMON DOMAIN-CONTAINING PROTEIN"/>
    <property type="match status" value="1"/>
</dbReference>
<feature type="signal peptide" evidence="15">
    <location>
        <begin position="1"/>
        <end position="26"/>
    </location>
</feature>
<comment type="function">
    <text evidence="10">May act as a catecholamine-responsive trans-membrane electron transporter.</text>
</comment>
<keyword evidence="12" id="KW-0408">Iron</keyword>
<dbReference type="Proteomes" id="UP000327013">
    <property type="component" value="Chromosome 4"/>
</dbReference>
<keyword evidence="19" id="KW-1185">Reference proteome</keyword>
<dbReference type="PROSITE" id="PS50836">
    <property type="entry name" value="DOMON"/>
    <property type="match status" value="1"/>
</dbReference>
<dbReference type="InterPro" id="IPR006593">
    <property type="entry name" value="Cyt_b561/ferric_Rdtase_TM"/>
</dbReference>
<feature type="binding site" description="axial binding residue" evidence="12">
    <location>
        <position position="312"/>
    </location>
    <ligand>
        <name>heme b</name>
        <dbReference type="ChEBI" id="CHEBI:60344"/>
        <label>1</label>
    </ligand>
    <ligandPart>
        <name>Fe</name>
        <dbReference type="ChEBI" id="CHEBI:18248"/>
    </ligandPart>
</feature>
<feature type="transmembrane region" description="Helical" evidence="14">
    <location>
        <begin position="208"/>
        <end position="226"/>
    </location>
</feature>
<evidence type="ECO:0000256" key="5">
    <source>
        <dbReference type="ARBA" id="ARBA00022723"/>
    </source>
</evidence>
<keyword evidence="9 11" id="KW-0472">Membrane</keyword>
<evidence type="ECO:0000256" key="4">
    <source>
        <dbReference type="ARBA" id="ARBA00022692"/>
    </source>
</evidence>
<evidence type="ECO:0000256" key="14">
    <source>
        <dbReference type="SAM" id="Phobius"/>
    </source>
</evidence>
<keyword evidence="6 15" id="KW-0732">Signal</keyword>
<evidence type="ECO:0000256" key="9">
    <source>
        <dbReference type="ARBA" id="ARBA00023136"/>
    </source>
</evidence>
<dbReference type="PANTHER" id="PTHR23130:SF195">
    <property type="entry name" value="CYTOCHROME B561 AND DOMON DOMAIN-CONTAINING PROTEIN"/>
    <property type="match status" value="1"/>
</dbReference>
<feature type="transmembrane region" description="Helical" evidence="14">
    <location>
        <begin position="343"/>
        <end position="366"/>
    </location>
</feature>
<evidence type="ECO:0000256" key="13">
    <source>
        <dbReference type="SAM" id="MobiDB-lite"/>
    </source>
</evidence>
<dbReference type="EMBL" id="CM017324">
    <property type="protein sequence ID" value="KAE8037806.1"/>
    <property type="molecule type" value="Genomic_DNA"/>
</dbReference>
<feature type="domain" description="Cytochrome b561" evidence="17">
    <location>
        <begin position="168"/>
        <end position="367"/>
    </location>
</feature>
<dbReference type="CDD" id="cd08760">
    <property type="entry name" value="Cyt_b561_FRRS1_like"/>
    <property type="match status" value="1"/>
</dbReference>
<sequence length="388" mass="42306">MASHQPSSLPLLLLTVLALLISPAQSLTCTSQTFTNNALYAHCLDLTQLTAYLHWTHDQANSSLSIAFIATPANSGGWVAWAINPTATGMKGSQTLLAFLSDGVMTVKTYNISSIGPITESKLSFEVWDLRAEQSGGVMRIFAKVKVPENAVTVNQVWQVGSSVTGGVPEAHAMQAANLNSKSTLNFNGGQTETPGGDSRTKKKNIHGVLNVVSWGILFPMGAIIARYLRTFESAAPAWFYLHVFCQISAYAIGVAGWGTGLKLGSESRGIQFTGHRNIGIALFCLATVQIFALFLRPKKDHKYRFYWNVYHHALGYAILVLGILNIFKGYDILLPAKKWKSAYIIVIIVLGAIALLLEAITWIVVLRRKSSKSTKPYDGFNNGEGRQ</sequence>
<evidence type="ECO:0000313" key="19">
    <source>
        <dbReference type="Proteomes" id="UP000327013"/>
    </source>
</evidence>
<protein>
    <recommendedName>
        <fullName evidence="11">Cytochrome b561 and DOMON domain-containing protein</fullName>
    </recommendedName>
</protein>
<dbReference type="FunFam" id="1.20.120.1770:FF:000007">
    <property type="entry name" value="Cytochrome b561 and DOMON domain-containing protein"/>
    <property type="match status" value="1"/>
</dbReference>
<dbReference type="OrthoDB" id="2419613at2759"/>
<feature type="transmembrane region" description="Helical" evidence="14">
    <location>
        <begin position="279"/>
        <end position="296"/>
    </location>
</feature>
<name>A0A660KV19_9ROSI</name>
<dbReference type="PROSITE" id="PS50939">
    <property type="entry name" value="CYTOCHROME_B561"/>
    <property type="match status" value="1"/>
</dbReference>
<feature type="domain" description="DOMON" evidence="16">
    <location>
        <begin position="49"/>
        <end position="161"/>
    </location>
</feature>
<dbReference type="PIRSF" id="PIRSF037471">
    <property type="entry name" value="UCP037471"/>
    <property type="match status" value="1"/>
</dbReference>
<dbReference type="GO" id="GO:0016020">
    <property type="term" value="C:membrane"/>
    <property type="evidence" value="ECO:0007669"/>
    <property type="project" value="UniProtKB-SubCell"/>
</dbReference>
<keyword evidence="8 14" id="KW-1133">Transmembrane helix</keyword>
<evidence type="ECO:0000256" key="3">
    <source>
        <dbReference type="ARBA" id="ARBA00022617"/>
    </source>
</evidence>
<keyword evidence="5 12" id="KW-0479">Metal-binding</keyword>
<dbReference type="InterPro" id="IPR005018">
    <property type="entry name" value="DOMON_domain"/>
</dbReference>
<evidence type="ECO:0000256" key="7">
    <source>
        <dbReference type="ARBA" id="ARBA00022982"/>
    </source>
</evidence>
<comment type="subcellular location">
    <subcellularLocation>
        <location evidence="1">Membrane</location>
        <topology evidence="1">Multi-pass membrane protein</topology>
    </subcellularLocation>
</comment>
<evidence type="ECO:0000259" key="17">
    <source>
        <dbReference type="PROSITE" id="PS50939"/>
    </source>
</evidence>
<reference evidence="18 19" key="1">
    <citation type="submission" date="2019-06" db="EMBL/GenBank/DDBJ databases">
        <title>A chromosomal-level reference genome of Carpinus fangiana (Coryloideae, Betulaceae).</title>
        <authorList>
            <person name="Yang X."/>
            <person name="Wang Z."/>
            <person name="Zhang L."/>
            <person name="Hao G."/>
            <person name="Liu J."/>
            <person name="Yang Y."/>
        </authorList>
    </citation>
    <scope>NUCLEOTIDE SEQUENCE [LARGE SCALE GENOMIC DNA]</scope>
    <source>
        <strain evidence="18">Cfa_2016G</strain>
        <tissue evidence="18">Leaf</tissue>
    </source>
</reference>
<evidence type="ECO:0000256" key="2">
    <source>
        <dbReference type="ARBA" id="ARBA00022448"/>
    </source>
</evidence>
<dbReference type="Pfam" id="PF04526">
    <property type="entry name" value="DUF568"/>
    <property type="match status" value="1"/>
</dbReference>